<gene>
    <name evidence="4" type="ORF">EZ437_14885</name>
</gene>
<evidence type="ECO:0000259" key="3">
    <source>
        <dbReference type="Pfam" id="PF16344"/>
    </source>
</evidence>
<dbReference type="GO" id="GO:0016989">
    <property type="term" value="F:sigma factor antagonist activity"/>
    <property type="evidence" value="ECO:0007669"/>
    <property type="project" value="TreeGrafter"/>
</dbReference>
<dbReference type="InterPro" id="IPR032508">
    <property type="entry name" value="FecR_C"/>
</dbReference>
<keyword evidence="1" id="KW-0812">Transmembrane</keyword>
<dbReference type="AlphaFoldDB" id="A0A4R0NLS5"/>
<dbReference type="Proteomes" id="UP000293347">
    <property type="component" value="Unassembled WGS sequence"/>
</dbReference>
<evidence type="ECO:0000259" key="2">
    <source>
        <dbReference type="Pfam" id="PF04773"/>
    </source>
</evidence>
<keyword evidence="1" id="KW-0472">Membrane</keyword>
<dbReference type="PANTHER" id="PTHR30273">
    <property type="entry name" value="PERIPLASMIC SIGNAL SENSOR AND SIGMA FACTOR ACTIVATOR FECR-RELATED"/>
    <property type="match status" value="1"/>
</dbReference>
<dbReference type="PIRSF" id="PIRSF018266">
    <property type="entry name" value="FecR"/>
    <property type="match status" value="1"/>
</dbReference>
<dbReference type="RefSeq" id="WP_131596852.1">
    <property type="nucleotide sequence ID" value="NZ_SJSL01000003.1"/>
</dbReference>
<evidence type="ECO:0000313" key="4">
    <source>
        <dbReference type="EMBL" id="TCD00503.1"/>
    </source>
</evidence>
<name>A0A4R0NLS5_9SPHI</name>
<proteinExistence type="predicted"/>
<evidence type="ECO:0000313" key="5">
    <source>
        <dbReference type="Proteomes" id="UP000293347"/>
    </source>
</evidence>
<dbReference type="Pfam" id="PF04773">
    <property type="entry name" value="FecR"/>
    <property type="match status" value="1"/>
</dbReference>
<organism evidence="4 5">
    <name type="scientific">Pedobacter psychroterrae</name>
    <dbReference type="NCBI Taxonomy" id="2530453"/>
    <lineage>
        <taxon>Bacteria</taxon>
        <taxon>Pseudomonadati</taxon>
        <taxon>Bacteroidota</taxon>
        <taxon>Sphingobacteriia</taxon>
        <taxon>Sphingobacteriales</taxon>
        <taxon>Sphingobacteriaceae</taxon>
        <taxon>Pedobacter</taxon>
    </lineage>
</organism>
<feature type="domain" description="Protein FecR C-terminal" evidence="3">
    <location>
        <begin position="311"/>
        <end position="379"/>
    </location>
</feature>
<dbReference type="PANTHER" id="PTHR30273:SF2">
    <property type="entry name" value="PROTEIN FECR"/>
    <property type="match status" value="1"/>
</dbReference>
<dbReference type="InterPro" id="IPR012373">
    <property type="entry name" value="Ferrdict_sens_TM"/>
</dbReference>
<dbReference type="Pfam" id="PF16344">
    <property type="entry name" value="FecR_C"/>
    <property type="match status" value="1"/>
</dbReference>
<evidence type="ECO:0000256" key="1">
    <source>
        <dbReference type="SAM" id="Phobius"/>
    </source>
</evidence>
<dbReference type="InterPro" id="IPR006860">
    <property type="entry name" value="FecR"/>
</dbReference>
<protein>
    <submittedName>
        <fullName evidence="4">DUF4974 domain-containing protein</fullName>
    </submittedName>
</protein>
<comment type="caution">
    <text evidence="4">The sequence shown here is derived from an EMBL/GenBank/DDBJ whole genome shotgun (WGS) entry which is preliminary data.</text>
</comment>
<feature type="transmembrane region" description="Helical" evidence="1">
    <location>
        <begin position="75"/>
        <end position="94"/>
    </location>
</feature>
<sequence>MNREELIVLADRILKKEASEAEISAYNAWYNSFQESGEIPVTDEADKKKILYARIASSIDDEVSVKRLSAGRSKIGIWAAAAAVAFLAIGIYFFNAPLNSDKSKTADLAASTGSIKPGRNTAKLTLANGKSIDLSESKTGVVIDVAGLKYNDETVIAATQANDIKKDGLMSIATPRGGTYQVILSDGSKVWLNAASSIQFPASFTGQEQRRITLVGEAYFEIAKHKSQKFVVNTRNQEVAVLGTHFNINSYLEEGNEKTTLLEGSVRVSSVRADVKDVRLVPGQQATVSAASKIEVAEVDVNDVIAWKEGKFVFVEENVPSIMNKIARWYDVEIAYEGDVRRKALAGSVSRFKNVSEVLEMLSATKAVQFRIEGRKVIVMPFKDK</sequence>
<dbReference type="EMBL" id="SJSL01000003">
    <property type="protein sequence ID" value="TCD00503.1"/>
    <property type="molecule type" value="Genomic_DNA"/>
</dbReference>
<feature type="domain" description="FecR protein" evidence="2">
    <location>
        <begin position="172"/>
        <end position="267"/>
    </location>
</feature>
<dbReference type="Gene3D" id="2.60.120.1440">
    <property type="match status" value="1"/>
</dbReference>
<reference evidence="4 5" key="1">
    <citation type="submission" date="2019-02" db="EMBL/GenBank/DDBJ databases">
        <title>Pedobacter sp. RP-1-14 sp. nov., isolated from Arctic soil.</title>
        <authorList>
            <person name="Dahal R.H."/>
        </authorList>
    </citation>
    <scope>NUCLEOTIDE SEQUENCE [LARGE SCALE GENOMIC DNA]</scope>
    <source>
        <strain evidence="4 5">RP-1-14</strain>
    </source>
</reference>
<dbReference type="Gene3D" id="3.55.50.30">
    <property type="match status" value="1"/>
</dbReference>
<keyword evidence="1" id="KW-1133">Transmembrane helix</keyword>
<keyword evidence="5" id="KW-1185">Reference proteome</keyword>
<accession>A0A4R0NLS5</accession>
<dbReference type="OrthoDB" id="1099963at2"/>